<comment type="caution">
    <text evidence="6">The sequence shown here is derived from an EMBL/GenBank/DDBJ whole genome shotgun (WGS) entry which is preliminary data.</text>
</comment>
<name>A0A8I2YZY6_9AGAM</name>
<reference evidence="6" key="1">
    <citation type="submission" date="2021-03" db="EMBL/GenBank/DDBJ databases">
        <title>Evolutionary innovations through gain and loss of genes in the ectomycorrhizal Boletales.</title>
        <authorList>
            <person name="Wu G."/>
            <person name="Miyauchi S."/>
            <person name="Morin E."/>
            <person name="Yang Z.-L."/>
            <person name="Xu J."/>
            <person name="Martin F.M."/>
        </authorList>
    </citation>
    <scope>NUCLEOTIDE SEQUENCE</scope>
    <source>
        <strain evidence="6">BR01</strain>
    </source>
</reference>
<keyword evidence="1" id="KW-0963">Cytoplasm</keyword>
<dbReference type="InterPro" id="IPR000555">
    <property type="entry name" value="JAMM/MPN+_dom"/>
</dbReference>
<dbReference type="Proteomes" id="UP000683000">
    <property type="component" value="Unassembled WGS sequence"/>
</dbReference>
<dbReference type="Pfam" id="PF19445">
    <property type="entry name" value="eIF3h_C"/>
    <property type="match status" value="1"/>
</dbReference>
<proteinExistence type="predicted"/>
<dbReference type="Pfam" id="PF01398">
    <property type="entry name" value="JAB"/>
    <property type="match status" value="1"/>
</dbReference>
<evidence type="ECO:0000313" key="6">
    <source>
        <dbReference type="EMBL" id="KAG6381240.1"/>
    </source>
</evidence>
<dbReference type="InterPro" id="IPR045810">
    <property type="entry name" value="eIF3h_C"/>
</dbReference>
<keyword evidence="2 6" id="KW-0396">Initiation factor</keyword>
<evidence type="ECO:0000259" key="4">
    <source>
        <dbReference type="Pfam" id="PF01398"/>
    </source>
</evidence>
<gene>
    <name evidence="6" type="ORF">JVT61DRAFT_5644</name>
</gene>
<protein>
    <submittedName>
        <fullName evidence="6">Translation initiation factor 3 subunit 3</fullName>
    </submittedName>
</protein>
<dbReference type="AlphaFoldDB" id="A0A8I2YZY6"/>
<dbReference type="PANTHER" id="PTHR10410">
    <property type="entry name" value="EUKARYOTIC TRANSLATION INITIATION FACTOR 3 -RELATED"/>
    <property type="match status" value="1"/>
</dbReference>
<keyword evidence="3" id="KW-0648">Protein biosynthesis</keyword>
<evidence type="ECO:0000256" key="3">
    <source>
        <dbReference type="ARBA" id="ARBA00022917"/>
    </source>
</evidence>
<evidence type="ECO:0000259" key="5">
    <source>
        <dbReference type="Pfam" id="PF19445"/>
    </source>
</evidence>
<dbReference type="InterPro" id="IPR027524">
    <property type="entry name" value="eIF3h"/>
</dbReference>
<dbReference type="GO" id="GO:0008237">
    <property type="term" value="F:metallopeptidase activity"/>
    <property type="evidence" value="ECO:0007669"/>
    <property type="project" value="InterPro"/>
</dbReference>
<feature type="domain" description="JAB1/MPN/MOV34 metalloenzyme" evidence="4">
    <location>
        <begin position="48"/>
        <end position="153"/>
    </location>
</feature>
<dbReference type="Gene3D" id="3.40.140.10">
    <property type="entry name" value="Cytidine Deaminase, domain 2"/>
    <property type="match status" value="1"/>
</dbReference>
<organism evidence="6 7">
    <name type="scientific">Boletus reticuloceps</name>
    <dbReference type="NCBI Taxonomy" id="495285"/>
    <lineage>
        <taxon>Eukaryota</taxon>
        <taxon>Fungi</taxon>
        <taxon>Dikarya</taxon>
        <taxon>Basidiomycota</taxon>
        <taxon>Agaricomycotina</taxon>
        <taxon>Agaricomycetes</taxon>
        <taxon>Agaricomycetidae</taxon>
        <taxon>Boletales</taxon>
        <taxon>Boletineae</taxon>
        <taxon>Boletaceae</taxon>
        <taxon>Boletoideae</taxon>
        <taxon>Boletus</taxon>
    </lineage>
</organism>
<sequence length="414" mass="44706">MAAPSMAAALAASLPAPASAPAPAAPTYEAIPPSMSTAIDIEAEIPLTCVQLDAMVVTKIVQHGREAPSASAHGLLLGLDLDGILEVSNSFPLPSQTSEEDDKSPKSIARYQASMLRSLKEVQGDDNVVGFYQATTLGAFFDRTLVDTQAIHQERLRHGGVVVVHGDLISPARQLVEIDGADRCITNRKGKCVVPGIQTDVFVYGRIQEREFQLFKVGCAYLVDVEYAGFTIYYSLMARRLKFSSILEEIPVRVRTNPLASAFLERLVAPGSGAYTTRQLTEGETPGLGGSFSVLDLGQSGVSRSLELVSEAIDSYRTEDGNVAYLTRQITREKLRAETYVAKRKEENVQRVAQGLSPLPEEDVSRLFKVPGEPSRLESMLLLGQADAYAKSMESLAGIALVNMYGARGGGVYF</sequence>
<evidence type="ECO:0000256" key="2">
    <source>
        <dbReference type="ARBA" id="ARBA00022540"/>
    </source>
</evidence>
<dbReference type="CDD" id="cd08065">
    <property type="entry name" value="MPN_eIF3h"/>
    <property type="match status" value="1"/>
</dbReference>
<dbReference type="GO" id="GO:0005852">
    <property type="term" value="C:eukaryotic translation initiation factor 3 complex"/>
    <property type="evidence" value="ECO:0007669"/>
    <property type="project" value="InterPro"/>
</dbReference>
<evidence type="ECO:0000256" key="1">
    <source>
        <dbReference type="ARBA" id="ARBA00022490"/>
    </source>
</evidence>
<dbReference type="GO" id="GO:0003743">
    <property type="term" value="F:translation initiation factor activity"/>
    <property type="evidence" value="ECO:0007669"/>
    <property type="project" value="UniProtKB-KW"/>
</dbReference>
<evidence type="ECO:0000313" key="7">
    <source>
        <dbReference type="Proteomes" id="UP000683000"/>
    </source>
</evidence>
<dbReference type="EMBL" id="JAGFBS010000002">
    <property type="protein sequence ID" value="KAG6381240.1"/>
    <property type="molecule type" value="Genomic_DNA"/>
</dbReference>
<dbReference type="InterPro" id="IPR050242">
    <property type="entry name" value="JAMM_MPN+_peptidase_M67A"/>
</dbReference>
<accession>A0A8I2YZY6</accession>
<dbReference type="OrthoDB" id="10265695at2759"/>
<feature type="domain" description="eIF3h C-terminal" evidence="5">
    <location>
        <begin position="235"/>
        <end position="406"/>
    </location>
</feature>
<keyword evidence="7" id="KW-1185">Reference proteome</keyword>